<name>A0A601LJ95_SALTM</name>
<evidence type="ECO:0000313" key="1">
    <source>
        <dbReference type="EMBL" id="ECT5262546.1"/>
    </source>
</evidence>
<reference evidence="1" key="1">
    <citation type="submission" date="2018-07" db="EMBL/GenBank/DDBJ databases">
        <authorList>
            <consortium name="NARMS: The National Antimicrobial Resistance Monitoring System"/>
        </authorList>
    </citation>
    <scope>NUCLEOTIDE SEQUENCE</scope>
    <source>
        <strain evidence="1">CVM N52037</strain>
    </source>
</reference>
<accession>A0A601LJ95</accession>
<protein>
    <submittedName>
        <fullName evidence="1">Uncharacterized protein</fullName>
    </submittedName>
</protein>
<feature type="non-terminal residue" evidence="1">
    <location>
        <position position="61"/>
    </location>
</feature>
<gene>
    <name evidence="1" type="ORF">APM29_25065</name>
</gene>
<dbReference type="EMBL" id="AAKNBD010000081">
    <property type="protein sequence ID" value="ECT5262546.1"/>
    <property type="molecule type" value="Genomic_DNA"/>
</dbReference>
<comment type="caution">
    <text evidence="1">The sequence shown here is derived from an EMBL/GenBank/DDBJ whole genome shotgun (WGS) entry which is preliminary data.</text>
</comment>
<proteinExistence type="predicted"/>
<dbReference type="AlphaFoldDB" id="A0A601LJ95"/>
<organism evidence="1">
    <name type="scientific">Salmonella enterica subsp. enterica serovar Typhimurium var. 5-</name>
    <dbReference type="NCBI Taxonomy" id="1620419"/>
    <lineage>
        <taxon>Bacteria</taxon>
        <taxon>Pseudomonadati</taxon>
        <taxon>Pseudomonadota</taxon>
        <taxon>Gammaproteobacteria</taxon>
        <taxon>Enterobacterales</taxon>
        <taxon>Enterobacteriaceae</taxon>
        <taxon>Salmonella</taxon>
    </lineage>
</organism>
<sequence>MENIIAACFKLGVENVDVMEGYVEIMEGNTVNSYDERILSVINEPDSSLKSMKLVAMIHEM</sequence>